<proteinExistence type="predicted"/>
<reference evidence="1 2" key="1">
    <citation type="submission" date="2018-11" db="EMBL/GenBank/DDBJ databases">
        <title>The Potential of Streptomyces as Biocontrol Agents against the Tomato grey mould, Botrytis cinerea (Gray mold) Frontiers in Microbiology.</title>
        <authorList>
            <person name="Li D."/>
        </authorList>
    </citation>
    <scope>NUCLEOTIDE SEQUENCE [LARGE SCALE GENOMIC DNA]</scope>
    <source>
        <strain evidence="1 2">NEAU-LD23</strain>
    </source>
</reference>
<evidence type="ECO:0000313" key="1">
    <source>
        <dbReference type="EMBL" id="RNF81257.1"/>
    </source>
</evidence>
<name>A0A3M8SIT7_9ACTN</name>
<accession>A0A3M8SIT7</accession>
<dbReference type="Proteomes" id="UP000275401">
    <property type="component" value="Unassembled WGS sequence"/>
</dbReference>
<dbReference type="EMBL" id="RIBZ01000868">
    <property type="protein sequence ID" value="RNF81257.1"/>
    <property type="molecule type" value="Genomic_DNA"/>
</dbReference>
<gene>
    <name evidence="1" type="ORF">EEJ42_46990</name>
</gene>
<comment type="caution">
    <text evidence="1">The sequence shown here is derived from an EMBL/GenBank/DDBJ whole genome shotgun (WGS) entry which is preliminary data.</text>
</comment>
<sequence length="154" mass="16667">MTTARVRRVDVPQVMPGGEDFGEPDYVSAFELTAPRARTPEQWARATFEGAPALSRWFLVRGWTLGLGLRLGPRTSPAHVLGWPLTDSGADSATLAARSRLVAARNVVVVDGARVVWVTSVRFHGPLGRVVWAVAAPVHHLAVPFLLGRASRRG</sequence>
<evidence type="ECO:0000313" key="2">
    <source>
        <dbReference type="Proteomes" id="UP000275401"/>
    </source>
</evidence>
<keyword evidence="2" id="KW-1185">Reference proteome</keyword>
<dbReference type="RefSeq" id="WP_123108270.1">
    <property type="nucleotide sequence ID" value="NZ_RIBZ01000868.1"/>
</dbReference>
<dbReference type="AlphaFoldDB" id="A0A3M8SIT7"/>
<organism evidence="1 2">
    <name type="scientific">Streptomyces botrytidirepellens</name>
    <dbReference type="NCBI Taxonomy" id="2486417"/>
    <lineage>
        <taxon>Bacteria</taxon>
        <taxon>Bacillati</taxon>
        <taxon>Actinomycetota</taxon>
        <taxon>Actinomycetes</taxon>
        <taxon>Kitasatosporales</taxon>
        <taxon>Streptomycetaceae</taxon>
        <taxon>Streptomyces</taxon>
    </lineage>
</organism>
<protein>
    <submittedName>
        <fullName evidence="1">DUF2867 domain-containing protein</fullName>
    </submittedName>
</protein>